<dbReference type="Gene3D" id="1.20.1260.10">
    <property type="match status" value="2"/>
</dbReference>
<comment type="caution">
    <text evidence="1">The sequence shown here is derived from an EMBL/GenBank/DDBJ whole genome shotgun (WGS) entry which is preliminary data.</text>
</comment>
<dbReference type="Pfam" id="PF11553">
    <property type="entry name" value="DUF3231"/>
    <property type="match status" value="2"/>
</dbReference>
<keyword evidence="2" id="KW-1185">Reference proteome</keyword>
<dbReference type="InterPro" id="IPR012347">
    <property type="entry name" value="Ferritin-like"/>
</dbReference>
<accession>A0A2N3LPN3</accession>
<proteinExistence type="predicted"/>
<dbReference type="Proteomes" id="UP000233440">
    <property type="component" value="Unassembled WGS sequence"/>
</dbReference>
<dbReference type="AlphaFoldDB" id="A0A2N3LPN3"/>
<protein>
    <recommendedName>
        <fullName evidence="3">DUF3231 domain-containing protein</fullName>
    </recommendedName>
</protein>
<dbReference type="RefSeq" id="WP_101352170.1">
    <property type="nucleotide sequence ID" value="NZ_PIQO01000001.1"/>
</dbReference>
<sequence>MLNNDDKKVMTNHNIRLTASEMGFLWTQYENDSMAICVLKYFANKCEDEEILPIIKTALNFSEEHVQTISDIFTNEKIPVPVGFTDEDVHINAPKLFTDTFMLYYIQNMAMVGMSGAGIGIGVTTREDINKFFQEILIQSKELHDMARKTSLSKGTYVRPPYITASDKVQFVSKQRFLFDFLGKSKRPLTAIEITHLYINIQTNALGKAMMIGFAQVCKGEDVKQFFMEGKNLATKHMKKFSTLLEDSDLPAPMSWDSHVLDSTVTPFSDKLMMYHTTGMIATGIGNYGMAAGTCERLDLSAIYTRLSAEIALFAEDGANIVIKHGWLEEPPQADDRQALVNQPK</sequence>
<dbReference type="InterPro" id="IPR021617">
    <property type="entry name" value="DUF3231"/>
</dbReference>
<dbReference type="EMBL" id="PIQO01000001">
    <property type="protein sequence ID" value="PKR86519.1"/>
    <property type="molecule type" value="Genomic_DNA"/>
</dbReference>
<organism evidence="1 2">
    <name type="scientific">Heyndrickxia camelliae</name>
    <dbReference type="NCBI Taxonomy" id="1707093"/>
    <lineage>
        <taxon>Bacteria</taxon>
        <taxon>Bacillati</taxon>
        <taxon>Bacillota</taxon>
        <taxon>Bacilli</taxon>
        <taxon>Bacillales</taxon>
        <taxon>Bacillaceae</taxon>
        <taxon>Heyndrickxia</taxon>
    </lineage>
</organism>
<reference evidence="1 2" key="1">
    <citation type="submission" date="2017-11" db="EMBL/GenBank/DDBJ databases">
        <title>Bacillus camelliae sp. nov., isolated from pu'er tea.</title>
        <authorList>
            <person name="Niu L."/>
        </authorList>
    </citation>
    <scope>NUCLEOTIDE SEQUENCE [LARGE SCALE GENOMIC DNA]</scope>
    <source>
        <strain evidence="1 2">7578-1</strain>
    </source>
</reference>
<evidence type="ECO:0000313" key="2">
    <source>
        <dbReference type="Proteomes" id="UP000233440"/>
    </source>
</evidence>
<evidence type="ECO:0008006" key="3">
    <source>
        <dbReference type="Google" id="ProtNLM"/>
    </source>
</evidence>
<name>A0A2N3LPN3_9BACI</name>
<evidence type="ECO:0000313" key="1">
    <source>
        <dbReference type="EMBL" id="PKR86519.1"/>
    </source>
</evidence>
<gene>
    <name evidence="1" type="ORF">CWO92_00155</name>
</gene>